<dbReference type="PANTHER" id="PTHR22930:SF85">
    <property type="entry name" value="GH03217P-RELATED"/>
    <property type="match status" value="1"/>
</dbReference>
<comment type="function">
    <text evidence="12">Transposase-derived protein that may have nuclease activity. Does not have transposase activity.</text>
</comment>
<dbReference type="AlphaFoldDB" id="A0AAV2QHL0"/>
<evidence type="ECO:0000313" key="16">
    <source>
        <dbReference type="Proteomes" id="UP001497623"/>
    </source>
</evidence>
<dbReference type="PANTHER" id="PTHR22930">
    <property type="match status" value="1"/>
</dbReference>
<dbReference type="Pfam" id="PF13359">
    <property type="entry name" value="DDE_Tnp_4"/>
    <property type="match status" value="1"/>
</dbReference>
<evidence type="ECO:0000256" key="4">
    <source>
        <dbReference type="ARBA" id="ARBA00006958"/>
    </source>
</evidence>
<proteinExistence type="inferred from homology"/>
<evidence type="ECO:0000313" key="15">
    <source>
        <dbReference type="EMBL" id="CAL4082538.1"/>
    </source>
</evidence>
<evidence type="ECO:0000256" key="1">
    <source>
        <dbReference type="ARBA" id="ARBA00001968"/>
    </source>
</evidence>
<comment type="caution">
    <text evidence="15">The sequence shown here is derived from an EMBL/GenBank/DDBJ whole genome shotgun (WGS) entry which is preliminary data.</text>
</comment>
<comment type="similarity">
    <text evidence="4">Belongs to the HARBI1 family.</text>
</comment>
<dbReference type="InterPro" id="IPR027806">
    <property type="entry name" value="HARBI1_dom"/>
</dbReference>
<evidence type="ECO:0000256" key="10">
    <source>
        <dbReference type="ARBA" id="ARBA00023242"/>
    </source>
</evidence>
<comment type="subcellular location">
    <subcellularLocation>
        <location evidence="3">Cytoplasm</location>
    </subcellularLocation>
    <subcellularLocation>
        <location evidence="2">Nucleus</location>
    </subcellularLocation>
</comment>
<evidence type="ECO:0000256" key="8">
    <source>
        <dbReference type="ARBA" id="ARBA00022723"/>
    </source>
</evidence>
<keyword evidence="6" id="KW-0963">Cytoplasm</keyword>
<dbReference type="GO" id="GO:0004518">
    <property type="term" value="F:nuclease activity"/>
    <property type="evidence" value="ECO:0007669"/>
    <property type="project" value="UniProtKB-KW"/>
</dbReference>
<dbReference type="InterPro" id="IPR045249">
    <property type="entry name" value="HARBI1-like"/>
</dbReference>
<evidence type="ECO:0000256" key="7">
    <source>
        <dbReference type="ARBA" id="ARBA00022722"/>
    </source>
</evidence>
<sequence length="355" mass="41047">MAFNAALYFERGLYRERVFEDPLDLLHISDENLLRDYRFPRREIIDLINELDPYLQRATNRSQPIPTCTQVLVALRYFASGTFQSEIGEEQGIQQSSVSKVLDDIIDILVRKAKCEINMPTENTEITRNMQEFAAFANFPRVIGVIGCSHIAIKKPLVDSYVYVNRQQFHSINVMIVCDADWRIISYSAKYPGDSDDSFIWDNSHIRRRFLNEEFGDGLLIGDSGFPLEPFMMVPFQNPATNEEEKFNLSHKKTQVWVEQCFGILKNRFRCLHMSGGELPYIPIKCARIIICCLFLHNLCIRRNIPIPEPDDLLQEVEVEVEMEEEEEEEVDEPIGSSAEHGNNVRNEIVQNVFA</sequence>
<dbReference type="EMBL" id="CAXKWB010006374">
    <property type="protein sequence ID" value="CAL4082538.1"/>
    <property type="molecule type" value="Genomic_DNA"/>
</dbReference>
<keyword evidence="10" id="KW-0539">Nucleus</keyword>
<feature type="region of interest" description="Disordered" evidence="13">
    <location>
        <begin position="325"/>
        <end position="347"/>
    </location>
</feature>
<keyword evidence="7" id="KW-0540">Nuclease</keyword>
<dbReference type="GO" id="GO:0005737">
    <property type="term" value="C:cytoplasm"/>
    <property type="evidence" value="ECO:0007669"/>
    <property type="project" value="UniProtKB-SubCell"/>
</dbReference>
<feature type="domain" description="DDE Tnp4" evidence="14">
    <location>
        <begin position="146"/>
        <end position="298"/>
    </location>
</feature>
<protein>
    <recommendedName>
        <fullName evidence="5">Putative nuclease HARBI1</fullName>
    </recommendedName>
    <alternativeName>
        <fullName evidence="11">Harbinger transposase-derived nuclease</fullName>
    </alternativeName>
</protein>
<dbReference type="GO" id="GO:0005634">
    <property type="term" value="C:nucleus"/>
    <property type="evidence" value="ECO:0007669"/>
    <property type="project" value="UniProtKB-SubCell"/>
</dbReference>
<dbReference type="GO" id="GO:0016787">
    <property type="term" value="F:hydrolase activity"/>
    <property type="evidence" value="ECO:0007669"/>
    <property type="project" value="UniProtKB-KW"/>
</dbReference>
<dbReference type="InterPro" id="IPR026103">
    <property type="entry name" value="HARBI1_animal"/>
</dbReference>
<comment type="cofactor">
    <cofactor evidence="1">
        <name>a divalent metal cation</name>
        <dbReference type="ChEBI" id="CHEBI:60240"/>
    </cofactor>
</comment>
<evidence type="ECO:0000259" key="14">
    <source>
        <dbReference type="Pfam" id="PF13359"/>
    </source>
</evidence>
<evidence type="ECO:0000256" key="12">
    <source>
        <dbReference type="ARBA" id="ARBA00045850"/>
    </source>
</evidence>
<organism evidence="15 16">
    <name type="scientific">Meganyctiphanes norvegica</name>
    <name type="common">Northern krill</name>
    <name type="synonym">Thysanopoda norvegica</name>
    <dbReference type="NCBI Taxonomy" id="48144"/>
    <lineage>
        <taxon>Eukaryota</taxon>
        <taxon>Metazoa</taxon>
        <taxon>Ecdysozoa</taxon>
        <taxon>Arthropoda</taxon>
        <taxon>Crustacea</taxon>
        <taxon>Multicrustacea</taxon>
        <taxon>Malacostraca</taxon>
        <taxon>Eumalacostraca</taxon>
        <taxon>Eucarida</taxon>
        <taxon>Euphausiacea</taxon>
        <taxon>Euphausiidae</taxon>
        <taxon>Meganyctiphanes</taxon>
    </lineage>
</organism>
<dbReference type="PRINTS" id="PR02086">
    <property type="entry name" value="PUTNUCHARBI1"/>
</dbReference>
<keyword evidence="8" id="KW-0479">Metal-binding</keyword>
<accession>A0AAV2QHL0</accession>
<evidence type="ECO:0000256" key="13">
    <source>
        <dbReference type="SAM" id="MobiDB-lite"/>
    </source>
</evidence>
<dbReference type="Proteomes" id="UP001497623">
    <property type="component" value="Unassembled WGS sequence"/>
</dbReference>
<reference evidence="15 16" key="1">
    <citation type="submission" date="2024-05" db="EMBL/GenBank/DDBJ databases">
        <authorList>
            <person name="Wallberg A."/>
        </authorList>
    </citation>
    <scope>NUCLEOTIDE SEQUENCE [LARGE SCALE GENOMIC DNA]</scope>
</reference>
<evidence type="ECO:0000256" key="6">
    <source>
        <dbReference type="ARBA" id="ARBA00022490"/>
    </source>
</evidence>
<keyword evidence="9" id="KW-0378">Hydrolase</keyword>
<gene>
    <name evidence="15" type="ORF">MNOR_LOCUS11928</name>
</gene>
<keyword evidence="16" id="KW-1185">Reference proteome</keyword>
<dbReference type="GO" id="GO:0046872">
    <property type="term" value="F:metal ion binding"/>
    <property type="evidence" value="ECO:0007669"/>
    <property type="project" value="UniProtKB-KW"/>
</dbReference>
<evidence type="ECO:0000256" key="11">
    <source>
        <dbReference type="ARBA" id="ARBA00030126"/>
    </source>
</evidence>
<evidence type="ECO:0000256" key="2">
    <source>
        <dbReference type="ARBA" id="ARBA00004123"/>
    </source>
</evidence>
<evidence type="ECO:0000256" key="9">
    <source>
        <dbReference type="ARBA" id="ARBA00022801"/>
    </source>
</evidence>
<evidence type="ECO:0000256" key="5">
    <source>
        <dbReference type="ARBA" id="ARBA00015519"/>
    </source>
</evidence>
<evidence type="ECO:0000256" key="3">
    <source>
        <dbReference type="ARBA" id="ARBA00004496"/>
    </source>
</evidence>
<name>A0AAV2QHL0_MEGNR</name>